<feature type="transmembrane region" description="Helical" evidence="1">
    <location>
        <begin position="61"/>
        <end position="81"/>
    </location>
</feature>
<proteinExistence type="predicted"/>
<evidence type="ECO:0000313" key="2">
    <source>
        <dbReference type="EMBL" id="TQM01557.1"/>
    </source>
</evidence>
<gene>
    <name evidence="2" type="ORF">FB559_7318</name>
</gene>
<reference evidence="2 3" key="1">
    <citation type="submission" date="2019-06" db="EMBL/GenBank/DDBJ databases">
        <title>Sequencing the genomes of 1000 actinobacteria strains.</title>
        <authorList>
            <person name="Klenk H.-P."/>
        </authorList>
    </citation>
    <scope>NUCLEOTIDE SEQUENCE [LARGE SCALE GENOMIC DNA]</scope>
    <source>
        <strain evidence="2 3">DSM 102200</strain>
    </source>
</reference>
<feature type="transmembrane region" description="Helical" evidence="1">
    <location>
        <begin position="171"/>
        <end position="192"/>
    </location>
</feature>
<keyword evidence="3" id="KW-1185">Reference proteome</keyword>
<protein>
    <recommendedName>
        <fullName evidence="4">DUF4386 domain-containing protein</fullName>
    </recommendedName>
</protein>
<evidence type="ECO:0008006" key="4">
    <source>
        <dbReference type="Google" id="ProtNLM"/>
    </source>
</evidence>
<organism evidence="2 3">
    <name type="scientific">Actinoallomurus bryophytorum</name>
    <dbReference type="NCBI Taxonomy" id="1490222"/>
    <lineage>
        <taxon>Bacteria</taxon>
        <taxon>Bacillati</taxon>
        <taxon>Actinomycetota</taxon>
        <taxon>Actinomycetes</taxon>
        <taxon>Streptosporangiales</taxon>
        <taxon>Thermomonosporaceae</taxon>
        <taxon>Actinoallomurus</taxon>
    </lineage>
</organism>
<dbReference type="AlphaFoldDB" id="A0A543CWR9"/>
<evidence type="ECO:0000256" key="1">
    <source>
        <dbReference type="SAM" id="Phobius"/>
    </source>
</evidence>
<comment type="caution">
    <text evidence="2">The sequence shown here is derived from an EMBL/GenBank/DDBJ whole genome shotgun (WGS) entry which is preliminary data.</text>
</comment>
<feature type="transmembrane region" description="Helical" evidence="1">
    <location>
        <begin position="93"/>
        <end position="118"/>
    </location>
</feature>
<dbReference type="RefSeq" id="WP_141961379.1">
    <property type="nucleotide sequence ID" value="NZ_VFOZ01000001.1"/>
</dbReference>
<keyword evidence="1" id="KW-1133">Transmembrane helix</keyword>
<feature type="transmembrane region" description="Helical" evidence="1">
    <location>
        <begin position="138"/>
        <end position="164"/>
    </location>
</feature>
<accession>A0A543CWR9</accession>
<dbReference type="EMBL" id="VFOZ01000001">
    <property type="protein sequence ID" value="TQM01557.1"/>
    <property type="molecule type" value="Genomic_DNA"/>
</dbReference>
<dbReference type="OrthoDB" id="668928at2"/>
<dbReference type="Proteomes" id="UP000316096">
    <property type="component" value="Unassembled WGS sequence"/>
</dbReference>
<evidence type="ECO:0000313" key="3">
    <source>
        <dbReference type="Proteomes" id="UP000316096"/>
    </source>
</evidence>
<feature type="transmembrane region" description="Helical" evidence="1">
    <location>
        <begin position="12"/>
        <end position="34"/>
    </location>
</feature>
<feature type="transmembrane region" description="Helical" evidence="1">
    <location>
        <begin position="198"/>
        <end position="215"/>
    </location>
</feature>
<name>A0A543CWR9_9ACTN</name>
<keyword evidence="1" id="KW-0812">Transmembrane</keyword>
<keyword evidence="1" id="KW-0472">Membrane</keyword>
<sequence>MTARRLPQAGPPLPPVAITTVALFLASLVLPIALSGGAVYPSPFSGQAAIVDYFRDNRVPVLLMALLQFAAAPPLVIYTATASVRLNQLGVRAAGTAIALAGGVLASAAMALSALFTWTLTRPELLGHVELIRLMHDLAFITGGPGFVVPSGLLIAGVAVPGLLAGLLPRWLALSGLVLAALAFIATLTVALPALSPLLPVVRFPSLAWIIFTAYRLPRRRLPANATATS</sequence>